<dbReference type="AlphaFoldDB" id="A0A9L0T4S9"/>
<feature type="compositionally biased region" description="Low complexity" evidence="1">
    <location>
        <begin position="53"/>
        <end position="69"/>
    </location>
</feature>
<evidence type="ECO:0000313" key="2">
    <source>
        <dbReference type="Ensembl" id="ENSECAP00000082110.1"/>
    </source>
</evidence>
<sequence length="103" mass="10753">MSRVVRSNMASHCALSSQCSADSTTFRTIIRFRDSGCEELTRPSRILSIVATQQGQGQGVRSGRPQPRGGAEEPRGGGSPPPRPGAVVGVRAPGGRELKPALG</sequence>
<keyword evidence="3" id="KW-1185">Reference proteome</keyword>
<evidence type="ECO:0000256" key="1">
    <source>
        <dbReference type="SAM" id="MobiDB-lite"/>
    </source>
</evidence>
<evidence type="ECO:0000313" key="3">
    <source>
        <dbReference type="Proteomes" id="UP000002281"/>
    </source>
</evidence>
<dbReference type="Ensembl" id="ENSECAT00000143046.1">
    <property type="protein sequence ID" value="ENSECAP00000082110.1"/>
    <property type="gene ID" value="ENSECAG00000054413.1"/>
</dbReference>
<proteinExistence type="predicted"/>
<reference evidence="2 3" key="1">
    <citation type="journal article" date="2009" name="Science">
        <title>Genome sequence, comparative analysis, and population genetics of the domestic horse.</title>
        <authorList>
            <consortium name="Broad Institute Genome Sequencing Platform"/>
            <consortium name="Broad Institute Whole Genome Assembly Team"/>
            <person name="Wade C.M."/>
            <person name="Giulotto E."/>
            <person name="Sigurdsson S."/>
            <person name="Zoli M."/>
            <person name="Gnerre S."/>
            <person name="Imsland F."/>
            <person name="Lear T.L."/>
            <person name="Adelson D.L."/>
            <person name="Bailey E."/>
            <person name="Bellone R.R."/>
            <person name="Bloecker H."/>
            <person name="Distl O."/>
            <person name="Edgar R.C."/>
            <person name="Garber M."/>
            <person name="Leeb T."/>
            <person name="Mauceli E."/>
            <person name="MacLeod J.N."/>
            <person name="Penedo M.C.T."/>
            <person name="Raison J.M."/>
            <person name="Sharpe T."/>
            <person name="Vogel J."/>
            <person name="Andersson L."/>
            <person name="Antczak D.F."/>
            <person name="Biagi T."/>
            <person name="Binns M.M."/>
            <person name="Chowdhary B.P."/>
            <person name="Coleman S.J."/>
            <person name="Della Valle G."/>
            <person name="Fryc S."/>
            <person name="Guerin G."/>
            <person name="Hasegawa T."/>
            <person name="Hill E.W."/>
            <person name="Jurka J."/>
            <person name="Kiialainen A."/>
            <person name="Lindgren G."/>
            <person name="Liu J."/>
            <person name="Magnani E."/>
            <person name="Mickelson J.R."/>
            <person name="Murray J."/>
            <person name="Nergadze S.G."/>
            <person name="Onofrio R."/>
            <person name="Pedroni S."/>
            <person name="Piras M.F."/>
            <person name="Raudsepp T."/>
            <person name="Rocchi M."/>
            <person name="Roeed K.H."/>
            <person name="Ryder O.A."/>
            <person name="Searle S."/>
            <person name="Skow L."/>
            <person name="Swinburne J.E."/>
            <person name="Syvaenen A.C."/>
            <person name="Tozaki T."/>
            <person name="Valberg S.J."/>
            <person name="Vaudin M."/>
            <person name="White J.R."/>
            <person name="Zody M.C."/>
            <person name="Lander E.S."/>
            <person name="Lindblad-Toh K."/>
        </authorList>
    </citation>
    <scope>NUCLEOTIDE SEQUENCE [LARGE SCALE GENOMIC DNA]</scope>
    <source>
        <strain evidence="2 3">Thoroughbred</strain>
    </source>
</reference>
<accession>A0A9L0T4S9</accession>
<reference evidence="2" key="2">
    <citation type="submission" date="2025-08" db="UniProtKB">
        <authorList>
            <consortium name="Ensembl"/>
        </authorList>
    </citation>
    <scope>IDENTIFICATION</scope>
    <source>
        <strain evidence="2">Thoroughbred</strain>
    </source>
</reference>
<feature type="region of interest" description="Disordered" evidence="1">
    <location>
        <begin position="50"/>
        <end position="103"/>
    </location>
</feature>
<name>A0A9L0T4S9_HORSE</name>
<organism evidence="2 3">
    <name type="scientific">Equus caballus</name>
    <name type="common">Horse</name>
    <dbReference type="NCBI Taxonomy" id="9796"/>
    <lineage>
        <taxon>Eukaryota</taxon>
        <taxon>Metazoa</taxon>
        <taxon>Chordata</taxon>
        <taxon>Craniata</taxon>
        <taxon>Vertebrata</taxon>
        <taxon>Euteleostomi</taxon>
        <taxon>Mammalia</taxon>
        <taxon>Eutheria</taxon>
        <taxon>Laurasiatheria</taxon>
        <taxon>Perissodactyla</taxon>
        <taxon>Equidae</taxon>
        <taxon>Equus</taxon>
    </lineage>
</organism>
<feature type="compositionally biased region" description="Basic and acidic residues" evidence="1">
    <location>
        <begin position="94"/>
        <end position="103"/>
    </location>
</feature>
<dbReference type="GeneTree" id="ENSGT00950000186280"/>
<reference evidence="2" key="3">
    <citation type="submission" date="2025-09" db="UniProtKB">
        <authorList>
            <consortium name="Ensembl"/>
        </authorList>
    </citation>
    <scope>IDENTIFICATION</scope>
    <source>
        <strain evidence="2">Thoroughbred</strain>
    </source>
</reference>
<dbReference type="Proteomes" id="UP000002281">
    <property type="component" value="Chromosome 2"/>
</dbReference>
<protein>
    <submittedName>
        <fullName evidence="2">Uncharacterized protein</fullName>
    </submittedName>
</protein>